<dbReference type="NCBIfam" id="TIGR01855">
    <property type="entry name" value="IMP_synth_hisH"/>
    <property type="match status" value="1"/>
</dbReference>
<keyword evidence="5 10" id="KW-0315">Glutamine amidotransferase</keyword>
<protein>
    <recommendedName>
        <fullName evidence="10">Imidazole glycerol phosphate synthase subunit HisH</fullName>
        <ecNumber evidence="10">4.3.2.10</ecNumber>
    </recommendedName>
    <alternativeName>
        <fullName evidence="10">IGP synthase glutaminase subunit</fullName>
        <ecNumber evidence="10">3.5.1.2</ecNumber>
    </alternativeName>
    <alternativeName>
        <fullName evidence="10">IGP synthase subunit HisH</fullName>
    </alternativeName>
    <alternativeName>
        <fullName evidence="10">ImGP synthase subunit HisH</fullName>
        <shortName evidence="10">IGPS subunit HisH</shortName>
    </alternativeName>
</protein>
<evidence type="ECO:0000256" key="8">
    <source>
        <dbReference type="ARBA" id="ARBA00047838"/>
    </source>
</evidence>
<evidence type="ECO:0000313" key="13">
    <source>
        <dbReference type="EMBL" id="KLD98648.1"/>
    </source>
</evidence>
<evidence type="ECO:0000256" key="1">
    <source>
        <dbReference type="ARBA" id="ARBA00005091"/>
    </source>
</evidence>
<evidence type="ECO:0000259" key="12">
    <source>
        <dbReference type="Pfam" id="PF00117"/>
    </source>
</evidence>
<comment type="catalytic activity">
    <reaction evidence="9 10">
        <text>L-glutamine + H2O = L-glutamate + NH4(+)</text>
        <dbReference type="Rhea" id="RHEA:15889"/>
        <dbReference type="ChEBI" id="CHEBI:15377"/>
        <dbReference type="ChEBI" id="CHEBI:28938"/>
        <dbReference type="ChEBI" id="CHEBI:29985"/>
        <dbReference type="ChEBI" id="CHEBI:58359"/>
        <dbReference type="EC" id="3.5.1.2"/>
    </reaction>
</comment>
<dbReference type="Proteomes" id="UP000035514">
    <property type="component" value="Unassembled WGS sequence"/>
</dbReference>
<dbReference type="PIRSF" id="PIRSF000495">
    <property type="entry name" value="Amidotransf_hisH"/>
    <property type="match status" value="1"/>
</dbReference>
<dbReference type="CDD" id="cd01748">
    <property type="entry name" value="GATase1_IGP_Synthase"/>
    <property type="match status" value="1"/>
</dbReference>
<comment type="subcellular location">
    <subcellularLocation>
        <location evidence="10">Cytoplasm</location>
    </subcellularLocation>
</comment>
<dbReference type="InterPro" id="IPR017926">
    <property type="entry name" value="GATASE"/>
</dbReference>
<dbReference type="UniPathway" id="UPA00031">
    <property type="reaction ID" value="UER00010"/>
</dbReference>
<dbReference type="GO" id="GO:0000107">
    <property type="term" value="F:imidazoleglycerol-phosphate synthase activity"/>
    <property type="evidence" value="ECO:0007669"/>
    <property type="project" value="UniProtKB-UniRule"/>
</dbReference>
<name>A0A0G9JWL9_9BACT</name>
<evidence type="ECO:0000256" key="9">
    <source>
        <dbReference type="ARBA" id="ARBA00049534"/>
    </source>
</evidence>
<keyword evidence="7 10" id="KW-0456">Lyase</keyword>
<dbReference type="GO" id="GO:0000105">
    <property type="term" value="P:L-histidine biosynthetic process"/>
    <property type="evidence" value="ECO:0007669"/>
    <property type="project" value="UniProtKB-UniRule"/>
</dbReference>
<reference evidence="13 14" key="1">
    <citation type="submission" date="2014-01" db="EMBL/GenBank/DDBJ databases">
        <title>Development of a Comparative Genomic Fingerprinting Assay for High Resolution Genotyping of Arcobacter butzleri.</title>
        <authorList>
            <person name="Webb A.L."/>
            <person name="Inglis G.D."/>
            <person name="Kruczkiewicz P."/>
            <person name="Selinger L.B."/>
            <person name="Taboada E.N."/>
        </authorList>
    </citation>
    <scope>NUCLEOTIDE SEQUENCE [LARGE SCALE GENOMIC DNA]</scope>
    <source>
        <strain evidence="13 14">L348</strain>
    </source>
</reference>
<dbReference type="EC" id="4.3.2.10" evidence="10"/>
<evidence type="ECO:0000256" key="3">
    <source>
        <dbReference type="ARBA" id="ARBA00022605"/>
    </source>
</evidence>
<keyword evidence="10" id="KW-0963">Cytoplasm</keyword>
<evidence type="ECO:0000256" key="11">
    <source>
        <dbReference type="PIRSR" id="PIRSR000495-1"/>
    </source>
</evidence>
<dbReference type="GO" id="GO:0005737">
    <property type="term" value="C:cytoplasm"/>
    <property type="evidence" value="ECO:0007669"/>
    <property type="project" value="UniProtKB-SubCell"/>
</dbReference>
<dbReference type="InterPro" id="IPR010139">
    <property type="entry name" value="Imidazole-glycPsynth_HisH"/>
</dbReference>
<dbReference type="InterPro" id="IPR029062">
    <property type="entry name" value="Class_I_gatase-like"/>
</dbReference>
<dbReference type="PANTHER" id="PTHR42701:SF1">
    <property type="entry name" value="IMIDAZOLE GLYCEROL PHOSPHATE SYNTHASE SUBUNIT HISH"/>
    <property type="match status" value="1"/>
</dbReference>
<dbReference type="EC" id="3.5.1.2" evidence="10"/>
<keyword evidence="6 10" id="KW-0368">Histidine biosynthesis</keyword>
<accession>A0A0G9JWL9</accession>
<feature type="active site" evidence="10 11">
    <location>
        <position position="185"/>
    </location>
</feature>
<keyword evidence="13" id="KW-0808">Transferase</keyword>
<feature type="active site" evidence="10 11">
    <location>
        <position position="183"/>
    </location>
</feature>
<comment type="pathway">
    <text evidence="1 10">Amino-acid biosynthesis; L-histidine biosynthesis; L-histidine from 5-phospho-alpha-D-ribose 1-diphosphate: step 5/9.</text>
</comment>
<dbReference type="PROSITE" id="PS51274">
    <property type="entry name" value="GATASE_COBBQ"/>
    <property type="match status" value="1"/>
</dbReference>
<dbReference type="GO" id="GO:0004359">
    <property type="term" value="F:glutaminase activity"/>
    <property type="evidence" value="ECO:0007669"/>
    <property type="project" value="UniProtKB-EC"/>
</dbReference>
<dbReference type="RefSeq" id="WP_014468237.1">
    <property type="nucleotide sequence ID" value="NZ_JAIQ01000117.1"/>
</dbReference>
<evidence type="ECO:0000256" key="10">
    <source>
        <dbReference type="HAMAP-Rule" id="MF_00278"/>
    </source>
</evidence>
<dbReference type="SUPFAM" id="SSF52317">
    <property type="entry name" value="Class I glutamine amidotransferase-like"/>
    <property type="match status" value="1"/>
</dbReference>
<organism evidence="13 14">
    <name type="scientific">Aliarcobacter butzleri L348</name>
    <dbReference type="NCBI Taxonomy" id="1447256"/>
    <lineage>
        <taxon>Bacteria</taxon>
        <taxon>Pseudomonadati</taxon>
        <taxon>Campylobacterota</taxon>
        <taxon>Epsilonproteobacteria</taxon>
        <taxon>Campylobacterales</taxon>
        <taxon>Arcobacteraceae</taxon>
        <taxon>Aliarcobacter</taxon>
    </lineage>
</organism>
<dbReference type="AlphaFoldDB" id="A0A0G9JWL9"/>
<dbReference type="GO" id="GO:0016829">
    <property type="term" value="F:lyase activity"/>
    <property type="evidence" value="ECO:0007669"/>
    <property type="project" value="UniProtKB-KW"/>
</dbReference>
<evidence type="ECO:0000256" key="7">
    <source>
        <dbReference type="ARBA" id="ARBA00023239"/>
    </source>
</evidence>
<dbReference type="EMBL" id="JAIQ01000117">
    <property type="protein sequence ID" value="KLD98648.1"/>
    <property type="molecule type" value="Genomic_DNA"/>
</dbReference>
<evidence type="ECO:0000256" key="4">
    <source>
        <dbReference type="ARBA" id="ARBA00022801"/>
    </source>
</evidence>
<feature type="domain" description="Glutamine amidotransferase" evidence="12">
    <location>
        <begin position="4"/>
        <end position="199"/>
    </location>
</feature>
<comment type="subunit">
    <text evidence="2 10">Heterodimer of HisH and HisF.</text>
</comment>
<dbReference type="PANTHER" id="PTHR42701">
    <property type="entry name" value="IMIDAZOLE GLYCEROL PHOSPHATE SYNTHASE SUBUNIT HISH"/>
    <property type="match status" value="1"/>
</dbReference>
<dbReference type="Gene3D" id="3.40.50.880">
    <property type="match status" value="1"/>
</dbReference>
<dbReference type="HAMAP" id="MF_00278">
    <property type="entry name" value="HisH"/>
    <property type="match status" value="1"/>
</dbReference>
<evidence type="ECO:0000313" key="14">
    <source>
        <dbReference type="Proteomes" id="UP000035514"/>
    </source>
</evidence>
<evidence type="ECO:0000256" key="6">
    <source>
        <dbReference type="ARBA" id="ARBA00023102"/>
    </source>
</evidence>
<sequence length="202" mass="22708">MIGIIDYNMGNLASVYNACHLLDAKATIVKKPEDLKNFNRVILPGVGAYKDAMEHLIKTGMNEAILEFAKSGKPMIGICLGMQLLFESSQEFGHTDGLGLIDGVVVKFDKSKMNEDFKIPHMGWNTIVNKEHPLFEGLHNPYLYFVHSYHAVTNEKNIIGKTTYGYEFASAVNKDNIYGFQPHPEKSHDNGLKILKNFMNLN</sequence>
<dbReference type="PROSITE" id="PS51273">
    <property type="entry name" value="GATASE_TYPE_1"/>
    <property type="match status" value="1"/>
</dbReference>
<gene>
    <name evidence="10" type="primary">hisH</name>
    <name evidence="13" type="ORF">AA20_08125</name>
</gene>
<keyword evidence="3 10" id="KW-0028">Amino-acid biosynthesis</keyword>
<evidence type="ECO:0000256" key="5">
    <source>
        <dbReference type="ARBA" id="ARBA00022962"/>
    </source>
</evidence>
<keyword evidence="4 10" id="KW-0378">Hydrolase</keyword>
<dbReference type="PATRIC" id="fig|1447256.3.peg.1584"/>
<feature type="active site" description="Nucleophile" evidence="10 11">
    <location>
        <position position="79"/>
    </location>
</feature>
<comment type="catalytic activity">
    <reaction evidence="8 10">
        <text>5-[(5-phospho-1-deoxy-D-ribulos-1-ylimino)methylamino]-1-(5-phospho-beta-D-ribosyl)imidazole-4-carboxamide + L-glutamine = D-erythro-1-(imidazol-4-yl)glycerol 3-phosphate + 5-amino-1-(5-phospho-beta-D-ribosyl)imidazole-4-carboxamide + L-glutamate + H(+)</text>
        <dbReference type="Rhea" id="RHEA:24793"/>
        <dbReference type="ChEBI" id="CHEBI:15378"/>
        <dbReference type="ChEBI" id="CHEBI:29985"/>
        <dbReference type="ChEBI" id="CHEBI:58278"/>
        <dbReference type="ChEBI" id="CHEBI:58359"/>
        <dbReference type="ChEBI" id="CHEBI:58475"/>
        <dbReference type="ChEBI" id="CHEBI:58525"/>
        <dbReference type="EC" id="4.3.2.10"/>
    </reaction>
</comment>
<comment type="function">
    <text evidence="10">IGPS catalyzes the conversion of PRFAR and glutamine to IGP, AICAR and glutamate. The HisH subunit catalyzes the hydrolysis of glutamine to glutamate and ammonia as part of the synthesis of IGP and AICAR. The resulting ammonia molecule is channeled to the active site of HisF.</text>
</comment>
<evidence type="ECO:0000256" key="2">
    <source>
        <dbReference type="ARBA" id="ARBA00011152"/>
    </source>
</evidence>
<comment type="caution">
    <text evidence="13">The sequence shown here is derived from an EMBL/GenBank/DDBJ whole genome shotgun (WGS) entry which is preliminary data.</text>
</comment>
<proteinExistence type="inferred from homology"/>
<dbReference type="Pfam" id="PF00117">
    <property type="entry name" value="GATase"/>
    <property type="match status" value="1"/>
</dbReference>